<feature type="transmembrane region" description="Helical" evidence="1">
    <location>
        <begin position="500"/>
        <end position="518"/>
    </location>
</feature>
<feature type="transmembrane region" description="Helical" evidence="1">
    <location>
        <begin position="39"/>
        <end position="57"/>
    </location>
</feature>
<feature type="transmembrane region" description="Helical" evidence="1">
    <location>
        <begin position="412"/>
        <end position="430"/>
    </location>
</feature>
<evidence type="ECO:0008006" key="4">
    <source>
        <dbReference type="Google" id="ProtNLM"/>
    </source>
</evidence>
<dbReference type="RefSeq" id="WP_073824096.1">
    <property type="nucleotide sequence ID" value="NZ_MQVS01000004.1"/>
</dbReference>
<organism evidence="2 3">
    <name type="scientific">Buchananella hordeovulneris</name>
    <dbReference type="NCBI Taxonomy" id="52770"/>
    <lineage>
        <taxon>Bacteria</taxon>
        <taxon>Bacillati</taxon>
        <taxon>Actinomycetota</taxon>
        <taxon>Actinomycetes</taxon>
        <taxon>Actinomycetales</taxon>
        <taxon>Actinomycetaceae</taxon>
        <taxon>Buchananella</taxon>
    </lineage>
</organism>
<dbReference type="Pfam" id="PF20176">
    <property type="entry name" value="DUF6541"/>
    <property type="match status" value="1"/>
</dbReference>
<dbReference type="InterPro" id="IPR046671">
    <property type="entry name" value="DUF6541"/>
</dbReference>
<proteinExistence type="predicted"/>
<gene>
    <name evidence="2" type="ORF">BSZ40_05490</name>
</gene>
<feature type="transmembrane region" description="Helical" evidence="1">
    <location>
        <begin position="6"/>
        <end position="27"/>
    </location>
</feature>
<dbReference type="EMBL" id="MQVS01000004">
    <property type="protein sequence ID" value="OKL51935.1"/>
    <property type="molecule type" value="Genomic_DNA"/>
</dbReference>
<reference evidence="3" key="1">
    <citation type="submission" date="2016-12" db="EMBL/GenBank/DDBJ databases">
        <authorList>
            <person name="Meng X."/>
        </authorList>
    </citation>
    <scope>NUCLEOTIDE SEQUENCE [LARGE SCALE GENOMIC DNA]</scope>
    <source>
        <strain evidence="3">DSM 20732</strain>
    </source>
</reference>
<evidence type="ECO:0000313" key="3">
    <source>
        <dbReference type="Proteomes" id="UP000185612"/>
    </source>
</evidence>
<keyword evidence="1" id="KW-1133">Transmembrane helix</keyword>
<evidence type="ECO:0000256" key="1">
    <source>
        <dbReference type="SAM" id="Phobius"/>
    </source>
</evidence>
<dbReference type="STRING" id="52770.BSZ40_05490"/>
<dbReference type="OrthoDB" id="3169698at2"/>
<feature type="transmembrane region" description="Helical" evidence="1">
    <location>
        <begin position="325"/>
        <end position="342"/>
    </location>
</feature>
<dbReference type="Proteomes" id="UP000185612">
    <property type="component" value="Unassembled WGS sequence"/>
</dbReference>
<evidence type="ECO:0000313" key="2">
    <source>
        <dbReference type="EMBL" id="OKL51935.1"/>
    </source>
</evidence>
<dbReference type="AlphaFoldDB" id="A0A1Q5PWZ0"/>
<keyword evidence="3" id="KW-1185">Reference proteome</keyword>
<comment type="caution">
    <text evidence="2">The sequence shown here is derived from an EMBL/GenBank/DDBJ whole genome shotgun (WGS) entry which is preliminary data.</text>
</comment>
<feature type="transmembrane region" description="Helical" evidence="1">
    <location>
        <begin position="273"/>
        <end position="289"/>
    </location>
</feature>
<feature type="transmembrane region" description="Helical" evidence="1">
    <location>
        <begin position="63"/>
        <end position="82"/>
    </location>
</feature>
<feature type="transmembrane region" description="Helical" evidence="1">
    <location>
        <begin position="194"/>
        <end position="217"/>
    </location>
</feature>
<feature type="transmembrane region" description="Helical" evidence="1">
    <location>
        <begin position="237"/>
        <end position="261"/>
    </location>
</feature>
<keyword evidence="1" id="KW-0812">Transmembrane</keyword>
<name>A0A1Q5PWZ0_9ACTO</name>
<feature type="transmembrane region" description="Helical" evidence="1">
    <location>
        <begin position="382"/>
        <end position="405"/>
    </location>
</feature>
<feature type="transmembrane region" description="Helical" evidence="1">
    <location>
        <begin position="450"/>
        <end position="469"/>
    </location>
</feature>
<protein>
    <recommendedName>
        <fullName evidence="4">Glycosyltransferase RgtA/B/C/D-like domain-containing protein</fullName>
    </recommendedName>
</protein>
<keyword evidence="1" id="KW-0472">Membrane</keyword>
<feature type="transmembrane region" description="Helical" evidence="1">
    <location>
        <begin position="295"/>
        <end position="313"/>
    </location>
</feature>
<sequence length="675" mass="73607">MVLLVAWLGLGALFLALSVVVLGTGYALTRFTGLRPTDALIVTPFAAFSTIAAGSLLGVSTSLGWSVLPVGITGAVLALLAWPARLAPRPSAADDWTGSWRWAAALTTLGSVLHLTRLARALGSPVAVSQTYDSPFHLNLIRQMLVENDGYYFHANLASYASNEGFYPALWHQTVSLLVKTTGADLLVANNAMLYFVTGVLWPLGVAVLLGTLLRSWRAAGVAGLLACALPQMPNHLTWFGVLYANELGYALLPFGLALLARLFFPGPAASRWRLAVWGVVVLYVFMIAHPGSGISLLVLAAPLATVAFSWYLSRRGGDNRRWRVAWAAGGVAVGLGVSVALNELSLLVPRIVGLRTWTGWWGAEGTLTTALWRVSTLNHGYYIGPSMTISYLLGAVVLVGFVVAFRRWQTAWLPICHLMAAFLYVTAYSGANPGRAYWTGLWYGDTERLVALAGITALPLLVLGTLTLGRAAQALLDRAGWTARLPGPLAVSAARRRRVARWGPTLVALAMLVLAHAHPTLRLSYWTIWREHAYDTSETIGLLSADEYRLLQRVAPQVPPTDEILGNPWNGSVFAPAVADRKFTFPHVALLNDRDAYYVVDRLRTVAYEPEVCQIVRARRQFWVLDFGQDYLWGGDHYGKSRQFPGLLRLVERGLAEVVDQEGEARLLRLTACD</sequence>
<accession>A0A1Q5PWZ0</accession>